<evidence type="ECO:0000313" key="5">
    <source>
        <dbReference type="EMBL" id="TYS18473.1"/>
    </source>
</evidence>
<protein>
    <submittedName>
        <fullName evidence="5">DEAD/DEAH box helicase</fullName>
    </submittedName>
</protein>
<keyword evidence="5" id="KW-0347">Helicase</keyword>
<dbReference type="GO" id="GO:0043138">
    <property type="term" value="F:3'-5' DNA helicase activity"/>
    <property type="evidence" value="ECO:0007669"/>
    <property type="project" value="TreeGrafter"/>
</dbReference>
<name>A0A5D4NVV2_9BACI</name>
<evidence type="ECO:0000256" key="2">
    <source>
        <dbReference type="ARBA" id="ARBA00022840"/>
    </source>
</evidence>
<dbReference type="SUPFAM" id="SSF52540">
    <property type="entry name" value="P-loop containing nucleoside triphosphate hydrolases"/>
    <property type="match status" value="1"/>
</dbReference>
<dbReference type="PANTHER" id="PTHR47957">
    <property type="entry name" value="ATP-DEPENDENT HELICASE HRQ1"/>
    <property type="match status" value="1"/>
</dbReference>
<dbReference type="Proteomes" id="UP000322267">
    <property type="component" value="Unassembled WGS sequence"/>
</dbReference>
<dbReference type="InterPro" id="IPR027417">
    <property type="entry name" value="P-loop_NTPase"/>
</dbReference>
<dbReference type="Gene3D" id="3.40.50.300">
    <property type="entry name" value="P-loop containing nucleotide triphosphate hydrolases"/>
    <property type="match status" value="2"/>
</dbReference>
<dbReference type="SMART" id="SM00487">
    <property type="entry name" value="DEXDc"/>
    <property type="match status" value="1"/>
</dbReference>
<sequence>MPLICQDCFTSKKAQLNFYQISTQLRGEPYKREIKQPTNGLRMAEWVLHPERQLGDGIYCAACDSLVNDLLISKDERELLKDNRMEALSFNDIPLSKIISDIKEVSNREGSKLQQYSVPEKDATFGDLEYPLPHELSMKLKEKGIGQLYSHQAVAVNKVRKGENVVITTGTASGKSLVYSIPVLESFIEDDKATALYLSPLKALTRDQLQSLDMFDHGTSSSETSFGFKTIRLGDKEVGVGILEGGKADSVKELTYQNARYWLTNVHYLHYILQGAVHFKKKGPAIMNFFKNLKYVVVDELHAYNGVLGSKVSMLLRRIRSLCKALGTSVQFITCSASIGNPKELAEDITGLKGINGFSLIEEDGSPAYQREILLMTPGLLGNQTDNRLRRAPISEAIEILKHLAYKYGKLPKSILFHGNRKSTETASFELNKAIRTTLREKWGMEGMPQEYFSPFHAHINAYKKQEIMSRIKKGELSGLVSTSALEMGIDIGDLDICIMVGYAGSKASFLQQAGRVGRKGPGLVIQIFQEDPLEQYYASNPVEFMERQAEHVAIDVSNPNIVAEHLQYAAHELNGKISGVHQYFKVSAARKSAGFLDNMAEIKKGTWELTTKELLYNPLVSGGKVYSILSQKGNTKDVILEGVDERTVLRDYHYGAVFLYNQHTYRVLRISQRTNEILVIPIKAEYTTRSQVKDSIYIETELERSRINESLEFGKGTLEVTRRLWGYKKVPLYGGSISDLITETNMYLVKYTTEGLWLQFADNQVTDSALHVVEHALTSAIPSVVKCSNSDFALLSSSNLNEFGNVPTIVLYETGGGGAGIMDTVSERLHHILNKALSILKSCECDEGCPNCTHLSRCERNNESLDKQGGVELIAGVWDGMKRTVEVQVNL</sequence>
<organism evidence="5 6">
    <name type="scientific">Rossellomorea vietnamensis</name>
    <dbReference type="NCBI Taxonomy" id="218284"/>
    <lineage>
        <taxon>Bacteria</taxon>
        <taxon>Bacillati</taxon>
        <taxon>Bacillota</taxon>
        <taxon>Bacilli</taxon>
        <taxon>Bacillales</taxon>
        <taxon>Bacillaceae</taxon>
        <taxon>Rossellomorea</taxon>
    </lineage>
</organism>
<keyword evidence="1" id="KW-0547">Nucleotide-binding</keyword>
<keyword evidence="5" id="KW-0378">Hydrolase</keyword>
<dbReference type="PROSITE" id="PS51192">
    <property type="entry name" value="HELICASE_ATP_BIND_1"/>
    <property type="match status" value="1"/>
</dbReference>
<dbReference type="EMBL" id="VTEI01000002">
    <property type="protein sequence ID" value="TYS18473.1"/>
    <property type="molecule type" value="Genomic_DNA"/>
</dbReference>
<dbReference type="PANTHER" id="PTHR47957:SF3">
    <property type="entry name" value="ATP-DEPENDENT HELICASE HRQ1"/>
    <property type="match status" value="1"/>
</dbReference>
<dbReference type="InterPro" id="IPR018973">
    <property type="entry name" value="MZB"/>
</dbReference>
<dbReference type="OrthoDB" id="9774462at2"/>
<feature type="domain" description="Helicase C-terminal" evidence="4">
    <location>
        <begin position="400"/>
        <end position="561"/>
    </location>
</feature>
<dbReference type="InterPro" id="IPR011545">
    <property type="entry name" value="DEAD/DEAH_box_helicase_dom"/>
</dbReference>
<dbReference type="InterPro" id="IPR014001">
    <property type="entry name" value="Helicase_ATP-bd"/>
</dbReference>
<proteinExistence type="predicted"/>
<dbReference type="PROSITE" id="PS51194">
    <property type="entry name" value="HELICASE_CTER"/>
    <property type="match status" value="1"/>
</dbReference>
<evidence type="ECO:0000313" key="6">
    <source>
        <dbReference type="Proteomes" id="UP000322267"/>
    </source>
</evidence>
<dbReference type="GO" id="GO:0005524">
    <property type="term" value="F:ATP binding"/>
    <property type="evidence" value="ECO:0007669"/>
    <property type="project" value="UniProtKB-KW"/>
</dbReference>
<dbReference type="SMART" id="SM00490">
    <property type="entry name" value="HELICc"/>
    <property type="match status" value="1"/>
</dbReference>
<dbReference type="GO" id="GO:0036297">
    <property type="term" value="P:interstrand cross-link repair"/>
    <property type="evidence" value="ECO:0007669"/>
    <property type="project" value="TreeGrafter"/>
</dbReference>
<comment type="caution">
    <text evidence="5">The sequence shown here is derived from an EMBL/GenBank/DDBJ whole genome shotgun (WGS) entry which is preliminary data.</text>
</comment>
<accession>A0A5D4NVV2</accession>
<dbReference type="AlphaFoldDB" id="A0A5D4NVV2"/>
<dbReference type="Pfam" id="PF09369">
    <property type="entry name" value="MZB"/>
    <property type="match status" value="1"/>
</dbReference>
<dbReference type="Pfam" id="PF00271">
    <property type="entry name" value="Helicase_C"/>
    <property type="match status" value="1"/>
</dbReference>
<evidence type="ECO:0000259" key="4">
    <source>
        <dbReference type="PROSITE" id="PS51194"/>
    </source>
</evidence>
<dbReference type="GO" id="GO:0003676">
    <property type="term" value="F:nucleic acid binding"/>
    <property type="evidence" value="ECO:0007669"/>
    <property type="project" value="InterPro"/>
</dbReference>
<dbReference type="InterPro" id="IPR001650">
    <property type="entry name" value="Helicase_C-like"/>
</dbReference>
<dbReference type="Pfam" id="PF00270">
    <property type="entry name" value="DEAD"/>
    <property type="match status" value="1"/>
</dbReference>
<feature type="domain" description="Helicase ATP-binding" evidence="3">
    <location>
        <begin position="156"/>
        <end position="357"/>
    </location>
</feature>
<evidence type="ECO:0000256" key="1">
    <source>
        <dbReference type="ARBA" id="ARBA00022741"/>
    </source>
</evidence>
<dbReference type="GO" id="GO:0006289">
    <property type="term" value="P:nucleotide-excision repair"/>
    <property type="evidence" value="ECO:0007669"/>
    <property type="project" value="TreeGrafter"/>
</dbReference>
<keyword evidence="2" id="KW-0067">ATP-binding</keyword>
<dbReference type="RefSeq" id="WP_148938151.1">
    <property type="nucleotide sequence ID" value="NZ_VTEI01000002.1"/>
</dbReference>
<gene>
    <name evidence="5" type="ORF">FZC78_02735</name>
</gene>
<evidence type="ECO:0000259" key="3">
    <source>
        <dbReference type="PROSITE" id="PS51192"/>
    </source>
</evidence>
<reference evidence="5 6" key="1">
    <citation type="submission" date="2019-08" db="EMBL/GenBank/DDBJ databases">
        <title>Bacillus genomes from the desert of Cuatro Cienegas, Coahuila.</title>
        <authorList>
            <person name="Olmedo-Alvarez G."/>
        </authorList>
    </citation>
    <scope>NUCLEOTIDE SEQUENCE [LARGE SCALE GENOMIC DNA]</scope>
    <source>
        <strain evidence="5 6">CH34_1T</strain>
    </source>
</reference>